<evidence type="ECO:0000256" key="7">
    <source>
        <dbReference type="ARBA" id="ARBA00023027"/>
    </source>
</evidence>
<evidence type="ECO:0000256" key="5">
    <source>
        <dbReference type="ARBA" id="ARBA00013189"/>
    </source>
</evidence>
<name>A0A839XYB4_9ACTN</name>
<evidence type="ECO:0000256" key="8">
    <source>
        <dbReference type="ARBA" id="ARBA00023235"/>
    </source>
</evidence>
<keyword evidence="7" id="KW-0520">NAD</keyword>
<evidence type="ECO:0000256" key="3">
    <source>
        <dbReference type="ARBA" id="ARBA00004947"/>
    </source>
</evidence>
<dbReference type="Gene3D" id="3.40.50.720">
    <property type="entry name" value="NAD(P)-binding Rossmann-like Domain"/>
    <property type="match status" value="1"/>
</dbReference>
<evidence type="ECO:0000259" key="12">
    <source>
        <dbReference type="Pfam" id="PF01370"/>
    </source>
</evidence>
<proteinExistence type="inferred from homology"/>
<dbReference type="UniPathway" id="UPA00214"/>
<dbReference type="PANTHER" id="PTHR43725">
    <property type="entry name" value="UDP-GLUCOSE 4-EPIMERASE"/>
    <property type="match status" value="1"/>
</dbReference>
<dbReference type="GO" id="GO:0003978">
    <property type="term" value="F:UDP-glucose 4-epimerase activity"/>
    <property type="evidence" value="ECO:0007669"/>
    <property type="project" value="UniProtKB-EC"/>
</dbReference>
<dbReference type="InterPro" id="IPR001509">
    <property type="entry name" value="Epimerase_deHydtase"/>
</dbReference>
<dbReference type="PANTHER" id="PTHR43725:SF53">
    <property type="entry name" value="UDP-ARABINOSE 4-EPIMERASE 1"/>
    <property type="match status" value="1"/>
</dbReference>
<evidence type="ECO:0000256" key="9">
    <source>
        <dbReference type="ARBA" id="ARBA00023277"/>
    </source>
</evidence>
<dbReference type="Gene3D" id="3.90.25.10">
    <property type="entry name" value="UDP-galactose 4-epimerase, domain 1"/>
    <property type="match status" value="1"/>
</dbReference>
<evidence type="ECO:0000256" key="4">
    <source>
        <dbReference type="ARBA" id="ARBA00007637"/>
    </source>
</evidence>
<dbReference type="InterPro" id="IPR036291">
    <property type="entry name" value="NAD(P)-bd_dom_sf"/>
</dbReference>
<evidence type="ECO:0000256" key="2">
    <source>
        <dbReference type="ARBA" id="ARBA00001911"/>
    </source>
</evidence>
<dbReference type="GO" id="GO:0033499">
    <property type="term" value="P:galactose catabolic process via UDP-galactose, Leloir pathway"/>
    <property type="evidence" value="ECO:0007669"/>
    <property type="project" value="TreeGrafter"/>
</dbReference>
<evidence type="ECO:0000256" key="10">
    <source>
        <dbReference type="ARBA" id="ARBA00031367"/>
    </source>
</evidence>
<dbReference type="Pfam" id="PF01370">
    <property type="entry name" value="Epimerase"/>
    <property type="match status" value="1"/>
</dbReference>
<dbReference type="Proteomes" id="UP000580718">
    <property type="component" value="Unassembled WGS sequence"/>
</dbReference>
<dbReference type="RefSeq" id="WP_183513764.1">
    <property type="nucleotide sequence ID" value="NZ_JACIBU010000001.1"/>
</dbReference>
<comment type="similarity">
    <text evidence="4">Belongs to the NAD(P)-dependent epimerase/dehydratase family.</text>
</comment>
<organism evidence="13 14">
    <name type="scientific">Modestobacter versicolor</name>
    <dbReference type="NCBI Taxonomy" id="429133"/>
    <lineage>
        <taxon>Bacteria</taxon>
        <taxon>Bacillati</taxon>
        <taxon>Actinomycetota</taxon>
        <taxon>Actinomycetes</taxon>
        <taxon>Geodermatophilales</taxon>
        <taxon>Geodermatophilaceae</taxon>
        <taxon>Modestobacter</taxon>
    </lineage>
</organism>
<comment type="catalytic activity">
    <reaction evidence="1">
        <text>UDP-alpha-D-glucose = UDP-alpha-D-galactose</text>
        <dbReference type="Rhea" id="RHEA:22168"/>
        <dbReference type="ChEBI" id="CHEBI:58885"/>
        <dbReference type="ChEBI" id="CHEBI:66914"/>
        <dbReference type="EC" id="5.1.3.2"/>
    </reaction>
</comment>
<dbReference type="NCBIfam" id="TIGR01179">
    <property type="entry name" value="galE"/>
    <property type="match status" value="1"/>
</dbReference>
<gene>
    <name evidence="13" type="ORF">FHX36_002405</name>
</gene>
<keyword evidence="9" id="KW-0119">Carbohydrate metabolism</keyword>
<reference evidence="13 14" key="1">
    <citation type="submission" date="2020-08" db="EMBL/GenBank/DDBJ databases">
        <title>Sequencing the genomes of 1000 actinobacteria strains.</title>
        <authorList>
            <person name="Klenk H.-P."/>
        </authorList>
    </citation>
    <scope>NUCLEOTIDE SEQUENCE [LARGE SCALE GENOMIC DNA]</scope>
    <source>
        <strain evidence="13 14">DSM 16678</strain>
    </source>
</reference>
<dbReference type="SUPFAM" id="SSF51735">
    <property type="entry name" value="NAD(P)-binding Rossmann-fold domains"/>
    <property type="match status" value="1"/>
</dbReference>
<keyword evidence="8 13" id="KW-0413">Isomerase</keyword>
<comment type="caution">
    <text evidence="13">The sequence shown here is derived from an EMBL/GenBank/DDBJ whole genome shotgun (WGS) entry which is preliminary data.</text>
</comment>
<dbReference type="EC" id="5.1.3.2" evidence="5"/>
<feature type="domain" description="NAD-dependent epimerase/dehydratase" evidence="12">
    <location>
        <begin position="3"/>
        <end position="250"/>
    </location>
</feature>
<dbReference type="EMBL" id="JACIBU010000001">
    <property type="protein sequence ID" value="MBB3676670.1"/>
    <property type="molecule type" value="Genomic_DNA"/>
</dbReference>
<dbReference type="InterPro" id="IPR005886">
    <property type="entry name" value="UDP_G4E"/>
</dbReference>
<comment type="pathway">
    <text evidence="3">Carbohydrate metabolism; galactose metabolism.</text>
</comment>
<sequence length="327" mass="33744">MTWLVTGGAGYIGAHVVHAMVAAGERVVVLDDLSTGDAGRLDGLPAVPLVVGSVRDRGLVRRVLREHGVRGVVHVAGKKQVAESVADPLTYYAENVAGLVALLEGCRAKGVTRFVFSSSAAVYGTPDVDPVPEDAPCRPLSPYGRTKLAGEWLLRDCAAAWGLAATSLRYFNVAGAAHPRLGDTGAANLVPLVFAALDAGHPPVVLGDDHATPDGTGVRDYVHVADVAAAHLAAARALTAGSPGGTYNVGRGVGCSVRDVLRVVAEVTGADTTPTVAGRRPGDPASVVAAVGHARRELGFTARRDLHDMVGSAWTAWRRLSADAVRG</sequence>
<evidence type="ECO:0000256" key="6">
    <source>
        <dbReference type="ARBA" id="ARBA00018569"/>
    </source>
</evidence>
<evidence type="ECO:0000313" key="13">
    <source>
        <dbReference type="EMBL" id="MBB3676670.1"/>
    </source>
</evidence>
<comment type="cofactor">
    <cofactor evidence="2">
        <name>NAD(+)</name>
        <dbReference type="ChEBI" id="CHEBI:57540"/>
    </cofactor>
</comment>
<evidence type="ECO:0000256" key="11">
    <source>
        <dbReference type="ARBA" id="ARBA00033067"/>
    </source>
</evidence>
<protein>
    <recommendedName>
        <fullName evidence="6">UDP-glucose 4-epimerase</fullName>
        <ecNumber evidence="5">5.1.3.2</ecNumber>
    </recommendedName>
    <alternativeName>
        <fullName evidence="11">Galactowaldenase</fullName>
    </alternativeName>
    <alternativeName>
        <fullName evidence="10">UDP-galactose 4-epimerase</fullName>
    </alternativeName>
</protein>
<evidence type="ECO:0000256" key="1">
    <source>
        <dbReference type="ARBA" id="ARBA00000083"/>
    </source>
</evidence>
<evidence type="ECO:0000313" key="14">
    <source>
        <dbReference type="Proteomes" id="UP000580718"/>
    </source>
</evidence>
<accession>A0A839XYB4</accession>
<dbReference type="AlphaFoldDB" id="A0A839XYB4"/>